<accession>A0ABR5IU20</accession>
<evidence type="ECO:0000313" key="5">
    <source>
        <dbReference type="Proteomes" id="UP000037020"/>
    </source>
</evidence>
<protein>
    <submittedName>
        <fullName evidence="4">Gas vesicle protein</fullName>
    </submittedName>
</protein>
<dbReference type="RefSeq" id="WP_048832383.1">
    <property type="nucleotide sequence ID" value="NZ_JBIRHZ010000015.1"/>
</dbReference>
<proteinExistence type="inferred from homology"/>
<keyword evidence="1" id="KW-0304">Gas vesicle</keyword>
<comment type="caution">
    <text evidence="4">The sequence shown here is derived from an EMBL/GenBank/DDBJ whole genome shotgun (WGS) entry which is preliminary data.</text>
</comment>
<organism evidence="4 5">
    <name type="scientific">Streptomyces varsoviensis</name>
    <dbReference type="NCBI Taxonomy" id="67373"/>
    <lineage>
        <taxon>Bacteria</taxon>
        <taxon>Bacillati</taxon>
        <taxon>Actinomycetota</taxon>
        <taxon>Actinomycetes</taxon>
        <taxon>Kitasatosporales</taxon>
        <taxon>Streptomycetaceae</taxon>
        <taxon>Streptomyces</taxon>
    </lineage>
</organism>
<evidence type="ECO:0000313" key="4">
    <source>
        <dbReference type="EMBL" id="KOG62479.1"/>
    </source>
</evidence>
<evidence type="ECO:0000256" key="2">
    <source>
        <dbReference type="ARBA" id="ARBA00035108"/>
    </source>
</evidence>
<comment type="subcellular location">
    <subcellularLocation>
        <location evidence="2">Gas vesicle</location>
    </subcellularLocation>
</comment>
<sequence length="255" mass="28126">MSADPATRPRTDGERESTYVYGIAGGEQVECPEPLTGVGDPPRPVRALREGRLTAIVSDCPEHLRPKRRDLMAHQRVLARIGERSAVLPMRFGSVSPSDEAVRTVLSEQADRYHEQLERLTGRVEYNVKAVHREEAVLRLVLADSAELRALAEANQAAGGGTYEQRLRFGELVAGGVREREERDARLVEETLLPLAEESRPGPESGGWFVNISFLVEKGEGAEELLTAVDELTGNHPHLELNVHGPLPPYSFVEP</sequence>
<dbReference type="Proteomes" id="UP000037020">
    <property type="component" value="Unassembled WGS sequence"/>
</dbReference>
<evidence type="ECO:0000256" key="3">
    <source>
        <dbReference type="ARBA" id="ARBA00035643"/>
    </source>
</evidence>
<dbReference type="InterPro" id="IPR009430">
    <property type="entry name" value="GvpL/GvpF"/>
</dbReference>
<gene>
    <name evidence="4" type="ORF">ADK38_42255</name>
</gene>
<name>A0ABR5IU20_9ACTN</name>
<dbReference type="Pfam" id="PF06386">
    <property type="entry name" value="GvpL_GvpF"/>
    <property type="match status" value="1"/>
</dbReference>
<dbReference type="PANTHER" id="PTHR36852">
    <property type="entry name" value="PROTEIN GVPL 2"/>
    <property type="match status" value="1"/>
</dbReference>
<reference evidence="4 5" key="1">
    <citation type="submission" date="2015-07" db="EMBL/GenBank/DDBJ databases">
        <authorList>
            <person name="Ju K.-S."/>
            <person name="Doroghazi J.R."/>
            <person name="Metcalf W.W."/>
        </authorList>
    </citation>
    <scope>NUCLEOTIDE SEQUENCE [LARGE SCALE GENOMIC DNA]</scope>
    <source>
        <strain evidence="4 5">NRRL B-3589</strain>
    </source>
</reference>
<dbReference type="EMBL" id="LGUT01004098">
    <property type="protein sequence ID" value="KOG62479.1"/>
    <property type="molecule type" value="Genomic_DNA"/>
</dbReference>
<evidence type="ECO:0000256" key="1">
    <source>
        <dbReference type="ARBA" id="ARBA00022987"/>
    </source>
</evidence>
<comment type="similarity">
    <text evidence="3">Belongs to the gas vesicle GvpF/GvpL family.</text>
</comment>
<dbReference type="PANTHER" id="PTHR36852:SF1">
    <property type="entry name" value="PROTEIN GVPL 2"/>
    <property type="match status" value="1"/>
</dbReference>
<keyword evidence="5" id="KW-1185">Reference proteome</keyword>